<dbReference type="KEGG" id="pprf:DPRO_2501"/>
<protein>
    <submittedName>
        <fullName evidence="2">Nicotinamide-nucleotide amidohydrolase PncC</fullName>
        <ecNumber evidence="2">3.5.1.42</ecNumber>
    </submittedName>
</protein>
<feature type="domain" description="CinA C-terminal" evidence="1">
    <location>
        <begin position="11"/>
        <end position="157"/>
    </location>
</feature>
<dbReference type="Gene3D" id="3.90.950.20">
    <property type="entry name" value="CinA-like"/>
    <property type="match status" value="1"/>
</dbReference>
<dbReference type="Proteomes" id="UP000219215">
    <property type="component" value="Chromosome DPRO"/>
</dbReference>
<dbReference type="AlphaFoldDB" id="A0A2C8FA83"/>
<dbReference type="SUPFAM" id="SSF142433">
    <property type="entry name" value="CinA-like"/>
    <property type="match status" value="1"/>
</dbReference>
<organism evidence="2 3">
    <name type="scientific">Pseudodesulfovibrio profundus</name>
    <dbReference type="NCBI Taxonomy" id="57320"/>
    <lineage>
        <taxon>Bacteria</taxon>
        <taxon>Pseudomonadati</taxon>
        <taxon>Thermodesulfobacteriota</taxon>
        <taxon>Desulfovibrionia</taxon>
        <taxon>Desulfovibrionales</taxon>
        <taxon>Desulfovibrionaceae</taxon>
    </lineage>
</organism>
<evidence type="ECO:0000313" key="2">
    <source>
        <dbReference type="EMBL" id="SOB59409.1"/>
    </source>
</evidence>
<dbReference type="EMBL" id="LT907975">
    <property type="protein sequence ID" value="SOB59409.1"/>
    <property type="molecule type" value="Genomic_DNA"/>
</dbReference>
<dbReference type="GO" id="GO:0019159">
    <property type="term" value="F:nicotinamide-nucleotide amidase activity"/>
    <property type="evidence" value="ECO:0007669"/>
    <property type="project" value="UniProtKB-EC"/>
</dbReference>
<name>A0A2C8FA83_9BACT</name>
<evidence type="ECO:0000259" key="1">
    <source>
        <dbReference type="Pfam" id="PF02464"/>
    </source>
</evidence>
<dbReference type="OrthoDB" id="9801454at2"/>
<keyword evidence="3" id="KW-1185">Reference proteome</keyword>
<keyword evidence="2" id="KW-0378">Hydrolase</keyword>
<sequence length="161" mass="16443">MDTYLISRAVAELGECLKVHDNVLATAESCTGGLLASTLTDVAGSSDWFAGSVVAYANAVKSDLLGVSSEVLEKHGAVSEPVVLAMAEGVLKTVGADFSVAISGIAGPSGGTPDKPVGTVWMAWAWPGGSRAKSYRFNGDRTAVKEQSVMAAINGLLGVVK</sequence>
<dbReference type="Pfam" id="PF02464">
    <property type="entry name" value="CinA"/>
    <property type="match status" value="1"/>
</dbReference>
<dbReference type="RefSeq" id="WP_097012282.1">
    <property type="nucleotide sequence ID" value="NZ_LT907975.1"/>
</dbReference>
<reference evidence="3" key="1">
    <citation type="submission" date="2017-09" db="EMBL/GenBank/DDBJ databases">
        <authorList>
            <person name="Regsiter A."/>
            <person name="William W."/>
        </authorList>
    </citation>
    <scope>NUCLEOTIDE SEQUENCE [LARGE SCALE GENOMIC DNA]</scope>
    <source>
        <strain evidence="3">500-1</strain>
    </source>
</reference>
<dbReference type="InterPro" id="IPR008136">
    <property type="entry name" value="CinA_C"/>
</dbReference>
<dbReference type="EC" id="3.5.1.42" evidence="2"/>
<accession>A0A2C8FA83</accession>
<dbReference type="NCBIfam" id="TIGR00199">
    <property type="entry name" value="PncC_domain"/>
    <property type="match status" value="1"/>
</dbReference>
<proteinExistence type="predicted"/>
<gene>
    <name evidence="2" type="primary">pncC</name>
    <name evidence="2" type="ORF">DPRO_2501</name>
</gene>
<evidence type="ECO:0000313" key="3">
    <source>
        <dbReference type="Proteomes" id="UP000219215"/>
    </source>
</evidence>
<dbReference type="InterPro" id="IPR036653">
    <property type="entry name" value="CinA-like_C"/>
</dbReference>